<comment type="caution">
    <text evidence="13">Lacks conserved residue(s) required for the propagation of feature annotation.</text>
</comment>
<feature type="binding site" evidence="13">
    <location>
        <position position="221"/>
    </location>
    <ligand>
        <name>Mg(2+)</name>
        <dbReference type="ChEBI" id="CHEBI:18420"/>
    </ligand>
</feature>
<protein>
    <recommendedName>
        <fullName evidence="13">3-isopropylmalate dehydrogenase</fullName>
        <ecNumber evidence="13">1.1.1.85</ecNumber>
    </recommendedName>
    <alternativeName>
        <fullName evidence="13">3-IPM-DH</fullName>
    </alternativeName>
    <alternativeName>
        <fullName evidence="13">Beta-IPM dehydrogenase</fullName>
        <shortName evidence="13">IMDH</shortName>
    </alternativeName>
</protein>
<keyword evidence="11 13" id="KW-0520">NAD</keyword>
<keyword evidence="12 13" id="KW-0100">Branched-chain amino acid biosynthesis</keyword>
<keyword evidence="6 13" id="KW-0432">Leucine biosynthesis</keyword>
<evidence type="ECO:0000256" key="12">
    <source>
        <dbReference type="ARBA" id="ARBA00023304"/>
    </source>
</evidence>
<comment type="pathway">
    <text evidence="3 13 14">Amino-acid biosynthesis; L-leucine biosynthesis; L-leucine from 3-methyl-2-oxobutanoate: step 3/4.</text>
</comment>
<evidence type="ECO:0000256" key="8">
    <source>
        <dbReference type="ARBA" id="ARBA00022723"/>
    </source>
</evidence>
<evidence type="ECO:0000256" key="5">
    <source>
        <dbReference type="ARBA" id="ARBA00011738"/>
    </source>
</evidence>
<keyword evidence="8 13" id="KW-0479">Metal-binding</keyword>
<feature type="binding site" evidence="13">
    <location>
        <position position="103"/>
    </location>
    <ligand>
        <name>substrate</name>
    </ligand>
</feature>
<evidence type="ECO:0000256" key="4">
    <source>
        <dbReference type="ARBA" id="ARBA00008319"/>
    </source>
</evidence>
<feature type="site" description="Important for catalysis" evidence="13">
    <location>
        <position position="189"/>
    </location>
</feature>
<dbReference type="SUPFAM" id="SSF53659">
    <property type="entry name" value="Isocitrate/Isopropylmalate dehydrogenase-like"/>
    <property type="match status" value="1"/>
</dbReference>
<comment type="subcellular location">
    <subcellularLocation>
        <location evidence="13">Cytoplasm</location>
    </subcellularLocation>
</comment>
<keyword evidence="13" id="KW-0963">Cytoplasm</keyword>
<dbReference type="Gene3D" id="3.40.718.10">
    <property type="entry name" value="Isopropylmalate Dehydrogenase"/>
    <property type="match status" value="1"/>
</dbReference>
<reference evidence="16 17" key="1">
    <citation type="journal article" date="2024" name="Chem. Sci.">
        <title>Discovery of megapolipeptins by genome mining of a Burkholderiales bacteria collection.</title>
        <authorList>
            <person name="Paulo B.S."/>
            <person name="Recchia M.J.J."/>
            <person name="Lee S."/>
            <person name="Fergusson C.H."/>
            <person name="Romanowski S.B."/>
            <person name="Hernandez A."/>
            <person name="Krull N."/>
            <person name="Liu D.Y."/>
            <person name="Cavanagh H."/>
            <person name="Bos A."/>
            <person name="Gray C.A."/>
            <person name="Murphy B.T."/>
            <person name="Linington R.G."/>
            <person name="Eustaquio A.S."/>
        </authorList>
    </citation>
    <scope>NUCLEOTIDE SEQUENCE [LARGE SCALE GENOMIC DNA]</scope>
    <source>
        <strain evidence="16 17">RL17-350-BIC-A</strain>
    </source>
</reference>
<evidence type="ECO:0000313" key="16">
    <source>
        <dbReference type="EMBL" id="MFM0004789.1"/>
    </source>
</evidence>
<evidence type="ECO:0000256" key="7">
    <source>
        <dbReference type="ARBA" id="ARBA00022605"/>
    </source>
</evidence>
<gene>
    <name evidence="13 16" type="primary">leuB</name>
    <name evidence="16" type="ORF">PQR57_27660</name>
</gene>
<dbReference type="InterPro" id="IPR019818">
    <property type="entry name" value="IsoCit/isopropylmalate_DH_CS"/>
</dbReference>
<dbReference type="InterPro" id="IPR004429">
    <property type="entry name" value="Isopropylmalate_DH"/>
</dbReference>
<feature type="binding site" evidence="13">
    <location>
        <position position="245"/>
    </location>
    <ligand>
        <name>Mg(2+)</name>
        <dbReference type="ChEBI" id="CHEBI:18420"/>
    </ligand>
</feature>
<dbReference type="EC" id="1.1.1.85" evidence="13"/>
<proteinExistence type="inferred from homology"/>
<evidence type="ECO:0000313" key="17">
    <source>
        <dbReference type="Proteomes" id="UP001629230"/>
    </source>
</evidence>
<comment type="similarity">
    <text evidence="4 13">Belongs to the isocitrate and isopropylmalate dehydrogenases family. LeuB type 1 subfamily.</text>
</comment>
<organism evidence="16 17">
    <name type="scientific">Paraburkholderia dipogonis</name>
    <dbReference type="NCBI Taxonomy" id="1211383"/>
    <lineage>
        <taxon>Bacteria</taxon>
        <taxon>Pseudomonadati</taxon>
        <taxon>Pseudomonadota</taxon>
        <taxon>Betaproteobacteria</taxon>
        <taxon>Burkholderiales</taxon>
        <taxon>Burkholderiaceae</taxon>
        <taxon>Paraburkholderia</taxon>
    </lineage>
</organism>
<comment type="subunit">
    <text evidence="5 13 14">Homodimer.</text>
</comment>
<dbReference type="PANTHER" id="PTHR42979:SF1">
    <property type="entry name" value="3-ISOPROPYLMALATE DEHYDROGENASE"/>
    <property type="match status" value="1"/>
</dbReference>
<evidence type="ECO:0000256" key="13">
    <source>
        <dbReference type="HAMAP-Rule" id="MF_01033"/>
    </source>
</evidence>
<evidence type="ECO:0000256" key="10">
    <source>
        <dbReference type="ARBA" id="ARBA00023002"/>
    </source>
</evidence>
<evidence type="ECO:0000256" key="14">
    <source>
        <dbReference type="RuleBase" id="RU004445"/>
    </source>
</evidence>
<dbReference type="PANTHER" id="PTHR42979">
    <property type="entry name" value="3-ISOPROPYLMALATE DEHYDROGENASE"/>
    <property type="match status" value="1"/>
</dbReference>
<comment type="catalytic activity">
    <reaction evidence="1 13 14">
        <text>(2R,3S)-3-isopropylmalate + NAD(+) = 4-methyl-2-oxopentanoate + CO2 + NADH</text>
        <dbReference type="Rhea" id="RHEA:32271"/>
        <dbReference type="ChEBI" id="CHEBI:16526"/>
        <dbReference type="ChEBI" id="CHEBI:17865"/>
        <dbReference type="ChEBI" id="CHEBI:35121"/>
        <dbReference type="ChEBI" id="CHEBI:57540"/>
        <dbReference type="ChEBI" id="CHEBI:57945"/>
        <dbReference type="EC" id="1.1.1.85"/>
    </reaction>
</comment>
<feature type="site" description="Important for catalysis" evidence="13">
    <location>
        <position position="138"/>
    </location>
</feature>
<evidence type="ECO:0000256" key="1">
    <source>
        <dbReference type="ARBA" id="ARBA00000624"/>
    </source>
</evidence>
<accession>A0ABW9AY34</accession>
<dbReference type="RefSeq" id="WP_132379932.1">
    <property type="nucleotide sequence ID" value="NZ_JAQQEZ010000023.1"/>
</dbReference>
<dbReference type="Proteomes" id="UP001629230">
    <property type="component" value="Unassembled WGS sequence"/>
</dbReference>
<keyword evidence="17" id="KW-1185">Reference proteome</keyword>
<comment type="cofactor">
    <cofactor evidence="2">
        <name>Mn(2+)</name>
        <dbReference type="ChEBI" id="CHEBI:29035"/>
    </cofactor>
</comment>
<name>A0ABW9AY34_9BURK</name>
<evidence type="ECO:0000259" key="15">
    <source>
        <dbReference type="SMART" id="SM01329"/>
    </source>
</evidence>
<dbReference type="SMART" id="SM01329">
    <property type="entry name" value="Iso_dh"/>
    <property type="match status" value="1"/>
</dbReference>
<comment type="caution">
    <text evidence="16">The sequence shown here is derived from an EMBL/GenBank/DDBJ whole genome shotgun (WGS) entry which is preliminary data.</text>
</comment>
<evidence type="ECO:0000256" key="2">
    <source>
        <dbReference type="ARBA" id="ARBA00001936"/>
    </source>
</evidence>
<dbReference type="PROSITE" id="PS00470">
    <property type="entry name" value="IDH_IMDH"/>
    <property type="match status" value="1"/>
</dbReference>
<keyword evidence="13" id="KW-0464">Manganese</keyword>
<dbReference type="NCBIfam" id="TIGR00169">
    <property type="entry name" value="leuB"/>
    <property type="match status" value="1"/>
</dbReference>
<comment type="cofactor">
    <cofactor evidence="13 14">
        <name>Mg(2+)</name>
        <dbReference type="ChEBI" id="CHEBI:18420"/>
    </cofactor>
    <cofactor evidence="13 14">
        <name>Mn(2+)</name>
        <dbReference type="ChEBI" id="CHEBI:29035"/>
    </cofactor>
    <text evidence="13 14">Binds 1 Mg(2+) or Mn(2+) ion per subunit.</text>
</comment>
<keyword evidence="9 13" id="KW-0460">Magnesium</keyword>
<keyword evidence="10 13" id="KW-0560">Oxidoreductase</keyword>
<feature type="binding site" evidence="13">
    <location>
        <position position="221"/>
    </location>
    <ligand>
        <name>substrate</name>
    </ligand>
</feature>
<feature type="binding site" evidence="13">
    <location>
        <begin position="279"/>
        <end position="291"/>
    </location>
    <ligand>
        <name>NAD(+)</name>
        <dbReference type="ChEBI" id="CHEBI:57540"/>
    </ligand>
</feature>
<dbReference type="GO" id="GO:0003862">
    <property type="term" value="F:3-isopropylmalate dehydrogenase activity"/>
    <property type="evidence" value="ECO:0007669"/>
    <property type="project" value="UniProtKB-EC"/>
</dbReference>
<feature type="binding site" evidence="13">
    <location>
        <position position="249"/>
    </location>
    <ligand>
        <name>Mg(2+)</name>
        <dbReference type="ChEBI" id="CHEBI:18420"/>
    </ligand>
</feature>
<evidence type="ECO:0000256" key="6">
    <source>
        <dbReference type="ARBA" id="ARBA00022430"/>
    </source>
</evidence>
<dbReference type="EMBL" id="JAQQEZ010000023">
    <property type="protein sequence ID" value="MFM0004789.1"/>
    <property type="molecule type" value="Genomic_DNA"/>
</dbReference>
<dbReference type="HAMAP" id="MF_01033">
    <property type="entry name" value="LeuB_type1"/>
    <property type="match status" value="1"/>
</dbReference>
<feature type="binding site" evidence="13">
    <location>
        <position position="93"/>
    </location>
    <ligand>
        <name>substrate</name>
    </ligand>
</feature>
<evidence type="ECO:0000256" key="9">
    <source>
        <dbReference type="ARBA" id="ARBA00022842"/>
    </source>
</evidence>
<keyword evidence="7 13" id="KW-0028">Amino-acid biosynthesis</keyword>
<dbReference type="Pfam" id="PF00180">
    <property type="entry name" value="Iso_dh"/>
    <property type="match status" value="1"/>
</dbReference>
<dbReference type="InterPro" id="IPR024084">
    <property type="entry name" value="IsoPropMal-DH-like_dom"/>
</dbReference>
<evidence type="ECO:0000256" key="11">
    <source>
        <dbReference type="ARBA" id="ARBA00023027"/>
    </source>
</evidence>
<evidence type="ECO:0000256" key="3">
    <source>
        <dbReference type="ARBA" id="ARBA00004762"/>
    </source>
</evidence>
<sequence>MKVAVLPGDGVGREIVPEAVKVLKAVSNGRFELELEYGAIGMSGVEATGKPLPDETLAMAQRCDAILFGSVGGPEYEQWLRKNKVRSGLLQLRRTLGLNANLRPVRPIRELASVSTLKPEVIDGLDMLIVRELSSDIYFGEPRGPVESANGERESINTMRYRESEVRAIAHVAFKAAQQRNRRVCSVDKANVLETMQLWRDVMTEVGREYPDVELTHLYIDAAAMALLRTPTRFDVIVTGNMFGDILSDEAAMLAGSLGMMPSASLAPGGKGLYEPIHGSAPDIAGRDIANPLATILSAAMLLRYTLKRETEAVLVEEAVRRVVAAGTRTGDIMETGCTQVGTRAMGDAVVAALAG</sequence>
<feature type="binding site" evidence="13">
    <location>
        <position position="131"/>
    </location>
    <ligand>
        <name>substrate</name>
    </ligand>
</feature>
<comment type="function">
    <text evidence="13 14">Catalyzes the oxidation of 3-carboxy-2-hydroxy-4-methylpentanoate (3-isopropylmalate) to 3-carboxy-4-methyl-2-oxopentanoate. The product decarboxylates to 4-methyl-2 oxopentanoate.</text>
</comment>
<feature type="domain" description="Isopropylmalate dehydrogenase-like" evidence="15">
    <location>
        <begin position="2"/>
        <end position="350"/>
    </location>
</feature>